<dbReference type="InterPro" id="IPR029017">
    <property type="entry name" value="Enolase-like_N"/>
</dbReference>
<dbReference type="InterPro" id="IPR029065">
    <property type="entry name" value="Enolase_C-like"/>
</dbReference>
<reference evidence="7 8" key="1">
    <citation type="submission" date="2022-06" db="EMBL/GenBank/DDBJ databases">
        <authorList>
            <person name="Xuan X."/>
        </authorList>
    </citation>
    <scope>NUCLEOTIDE SEQUENCE [LARGE SCALE GENOMIC DNA]</scope>
    <source>
        <strain evidence="7 8">2V75</strain>
    </source>
</reference>
<keyword evidence="4 5" id="KW-0413">Isomerase</keyword>
<evidence type="ECO:0000313" key="8">
    <source>
        <dbReference type="Proteomes" id="UP001206312"/>
    </source>
</evidence>
<keyword evidence="2 5" id="KW-0479">Metal-binding</keyword>
<sequence length="352" mass="38963">MKIKALEYERLDLDLKEPYSIAYETVEKSSNVILKIITDQGLIGMGCACPDREITGESAEEVIAQLEGPIRSLMEGKEAFRHTYYHHRLREMTEVGPSAKAMVDIALFDLLARKASLPLYRVLGGFRQSIPTSITIGILPLDQTLERASRYLSEGFNHLKLKGGLDAEADIEKVQKLRERFGPGFFLRFDANQGYTHQQAIYFMEQTRKAGIEILEQPTSTRDPKAMRKVSRNVPEPVMADESIKSLADAFHLTRKGMMDMVNIKLQKVGGIQEAAHINSVARAGGLEVMIGCLDECALGISAGLHFALSRPNIQYADLDGHLDLIGDPFSGMFHLKKGVLTPSAHPGLGPI</sequence>
<dbReference type="PANTHER" id="PTHR48073:SF2">
    <property type="entry name" value="O-SUCCINYLBENZOATE SYNTHASE"/>
    <property type="match status" value="1"/>
</dbReference>
<dbReference type="Proteomes" id="UP001206312">
    <property type="component" value="Unassembled WGS sequence"/>
</dbReference>
<comment type="similarity">
    <text evidence="1 5">Belongs to the mandelate racemase/muconate lactonizing enzyme family.</text>
</comment>
<dbReference type="Pfam" id="PF13378">
    <property type="entry name" value="MR_MLE_C"/>
    <property type="match status" value="1"/>
</dbReference>
<dbReference type="Gene3D" id="3.20.20.120">
    <property type="entry name" value="Enolase-like C-terminal domain"/>
    <property type="match status" value="1"/>
</dbReference>
<dbReference type="CDD" id="cd03319">
    <property type="entry name" value="L-Ala-DL-Glu_epimerase"/>
    <property type="match status" value="1"/>
</dbReference>
<dbReference type="InterPro" id="IPR013342">
    <property type="entry name" value="Mandelate_racemase_C"/>
</dbReference>
<dbReference type="RefSeq" id="WP_252742116.1">
    <property type="nucleotide sequence ID" value="NZ_JAMXIB010000012.1"/>
</dbReference>
<organism evidence="7 8">
    <name type="scientific">Robiginitalea marina</name>
    <dbReference type="NCBI Taxonomy" id="2954105"/>
    <lineage>
        <taxon>Bacteria</taxon>
        <taxon>Pseudomonadati</taxon>
        <taxon>Bacteroidota</taxon>
        <taxon>Flavobacteriia</taxon>
        <taxon>Flavobacteriales</taxon>
        <taxon>Flavobacteriaceae</taxon>
        <taxon>Robiginitalea</taxon>
    </lineage>
</organism>
<dbReference type="SFLD" id="SFLDS00001">
    <property type="entry name" value="Enolase"/>
    <property type="match status" value="1"/>
</dbReference>
<evidence type="ECO:0000259" key="6">
    <source>
        <dbReference type="SMART" id="SM00922"/>
    </source>
</evidence>
<dbReference type="InterPro" id="IPR013341">
    <property type="entry name" value="Mandelate_racemase_N_dom"/>
</dbReference>
<protein>
    <recommendedName>
        <fullName evidence="5">Dipeptide epimerase</fullName>
        <ecNumber evidence="5">5.1.1.-</ecNumber>
    </recommendedName>
</protein>
<dbReference type="Gene3D" id="3.30.390.10">
    <property type="entry name" value="Enolase-like, N-terminal domain"/>
    <property type="match status" value="1"/>
</dbReference>
<dbReference type="Pfam" id="PF02746">
    <property type="entry name" value="MR_MLE_N"/>
    <property type="match status" value="1"/>
</dbReference>
<accession>A0ABT1B1N6</accession>
<dbReference type="SUPFAM" id="SSF51604">
    <property type="entry name" value="Enolase C-terminal domain-like"/>
    <property type="match status" value="1"/>
</dbReference>
<dbReference type="InterPro" id="IPR036849">
    <property type="entry name" value="Enolase-like_C_sf"/>
</dbReference>
<evidence type="ECO:0000256" key="2">
    <source>
        <dbReference type="ARBA" id="ARBA00022723"/>
    </source>
</evidence>
<name>A0ABT1B1N6_9FLAO</name>
<dbReference type="SMART" id="SM00922">
    <property type="entry name" value="MR_MLE"/>
    <property type="match status" value="1"/>
</dbReference>
<evidence type="ECO:0000256" key="5">
    <source>
        <dbReference type="RuleBase" id="RU366006"/>
    </source>
</evidence>
<dbReference type="SUPFAM" id="SSF54826">
    <property type="entry name" value="Enolase N-terminal domain-like"/>
    <property type="match status" value="1"/>
</dbReference>
<feature type="domain" description="Mandelate racemase/muconate lactonizing enzyme C-terminal" evidence="6">
    <location>
        <begin position="141"/>
        <end position="237"/>
    </location>
</feature>
<gene>
    <name evidence="7" type="ORF">NG653_12830</name>
</gene>
<keyword evidence="3 5" id="KW-0460">Magnesium</keyword>
<comment type="cofactor">
    <cofactor evidence="5">
        <name>Mg(2+)</name>
        <dbReference type="ChEBI" id="CHEBI:18420"/>
    </cofactor>
    <text evidence="5">Binds 1 Mg(2+) ion per subunit.</text>
</comment>
<evidence type="ECO:0000256" key="4">
    <source>
        <dbReference type="ARBA" id="ARBA00023235"/>
    </source>
</evidence>
<dbReference type="SFLD" id="SFLDG00180">
    <property type="entry name" value="muconate_cycloisomerase"/>
    <property type="match status" value="1"/>
</dbReference>
<comment type="caution">
    <text evidence="7">The sequence shown here is derived from an EMBL/GenBank/DDBJ whole genome shotgun (WGS) entry which is preliminary data.</text>
</comment>
<evidence type="ECO:0000256" key="1">
    <source>
        <dbReference type="ARBA" id="ARBA00008031"/>
    </source>
</evidence>
<dbReference type="EC" id="5.1.1.-" evidence="5"/>
<dbReference type="SFLD" id="SFLDF00009">
    <property type="entry name" value="o-succinylbenzoate_synthase"/>
    <property type="match status" value="1"/>
</dbReference>
<evidence type="ECO:0000256" key="3">
    <source>
        <dbReference type="ARBA" id="ARBA00022842"/>
    </source>
</evidence>
<keyword evidence="8" id="KW-1185">Reference proteome</keyword>
<dbReference type="EMBL" id="JAMXIB010000012">
    <property type="protein sequence ID" value="MCO5725745.1"/>
    <property type="molecule type" value="Genomic_DNA"/>
</dbReference>
<dbReference type="InterPro" id="IPR034603">
    <property type="entry name" value="Dipeptide_epimerase"/>
</dbReference>
<dbReference type="PANTHER" id="PTHR48073">
    <property type="entry name" value="O-SUCCINYLBENZOATE SYNTHASE-RELATED"/>
    <property type="match status" value="1"/>
</dbReference>
<evidence type="ECO:0000313" key="7">
    <source>
        <dbReference type="EMBL" id="MCO5725745.1"/>
    </source>
</evidence>
<proteinExistence type="inferred from homology"/>